<dbReference type="InterPro" id="IPR007130">
    <property type="entry name" value="DAGAT"/>
</dbReference>
<keyword evidence="10" id="KW-0012">Acyltransferase</keyword>
<keyword evidence="6 11" id="KW-0256">Endoplasmic reticulum</keyword>
<keyword evidence="9 11" id="KW-0472">Membrane</keyword>
<comment type="caution">
    <text evidence="11">Lacks conserved residue(s) required for the propagation of feature annotation.</text>
</comment>
<gene>
    <name evidence="12" type="ORF">BRAN1462_LOCUS56244</name>
</gene>
<dbReference type="GO" id="GO:0005789">
    <property type="term" value="C:endoplasmic reticulum membrane"/>
    <property type="evidence" value="ECO:0007669"/>
    <property type="project" value="UniProtKB-SubCell"/>
</dbReference>
<name>A0A7S2VLY1_9DINO</name>
<comment type="subcellular location">
    <subcellularLocation>
        <location evidence="1 11">Endoplasmic reticulum membrane</location>
        <topology evidence="1 11">Multi-pass membrane protein</topology>
    </subcellularLocation>
</comment>
<organism evidence="12">
    <name type="scientific">Zooxanthella nutricula</name>
    <dbReference type="NCBI Taxonomy" id="1333877"/>
    <lineage>
        <taxon>Eukaryota</taxon>
        <taxon>Sar</taxon>
        <taxon>Alveolata</taxon>
        <taxon>Dinophyceae</taxon>
        <taxon>Peridiniales</taxon>
        <taxon>Peridiniales incertae sedis</taxon>
        <taxon>Zooxanthella</taxon>
    </lineage>
</organism>
<keyword evidence="3" id="KW-0444">Lipid biosynthesis</keyword>
<protein>
    <recommendedName>
        <fullName evidence="11">Acyltransferase</fullName>
        <ecNumber evidence="11">2.3.1.-</ecNumber>
    </recommendedName>
</protein>
<evidence type="ECO:0000256" key="7">
    <source>
        <dbReference type="ARBA" id="ARBA00022989"/>
    </source>
</evidence>
<dbReference type="EMBL" id="HBGW01088763">
    <property type="protein sequence ID" value="CAD9638422.1"/>
    <property type="molecule type" value="Transcribed_RNA"/>
</dbReference>
<dbReference type="AlphaFoldDB" id="A0A7S2VLY1"/>
<keyword evidence="7 11" id="KW-1133">Transmembrane helix</keyword>
<evidence type="ECO:0000256" key="4">
    <source>
        <dbReference type="ARBA" id="ARBA00022679"/>
    </source>
</evidence>
<evidence type="ECO:0000256" key="10">
    <source>
        <dbReference type="ARBA" id="ARBA00023315"/>
    </source>
</evidence>
<evidence type="ECO:0000256" key="9">
    <source>
        <dbReference type="ARBA" id="ARBA00023136"/>
    </source>
</evidence>
<comment type="similarity">
    <text evidence="2 11">Belongs to the diacylglycerol acyltransferase family.</text>
</comment>
<keyword evidence="8" id="KW-0443">Lipid metabolism</keyword>
<keyword evidence="4 11" id="KW-0808">Transferase</keyword>
<dbReference type="GO" id="GO:0019432">
    <property type="term" value="P:triglyceride biosynthetic process"/>
    <property type="evidence" value="ECO:0007669"/>
    <property type="project" value="TreeGrafter"/>
</dbReference>
<proteinExistence type="inferred from homology"/>
<evidence type="ECO:0000256" key="1">
    <source>
        <dbReference type="ARBA" id="ARBA00004477"/>
    </source>
</evidence>
<evidence type="ECO:0000256" key="3">
    <source>
        <dbReference type="ARBA" id="ARBA00022516"/>
    </source>
</evidence>
<dbReference type="GO" id="GO:0004144">
    <property type="term" value="F:diacylglycerol O-acyltransferase activity"/>
    <property type="evidence" value="ECO:0007669"/>
    <property type="project" value="TreeGrafter"/>
</dbReference>
<evidence type="ECO:0000256" key="2">
    <source>
        <dbReference type="ARBA" id="ARBA00005420"/>
    </source>
</evidence>
<evidence type="ECO:0000256" key="5">
    <source>
        <dbReference type="ARBA" id="ARBA00022692"/>
    </source>
</evidence>
<feature type="transmembrane region" description="Helical" evidence="11">
    <location>
        <begin position="78"/>
        <end position="99"/>
    </location>
</feature>
<reference evidence="12" key="1">
    <citation type="submission" date="2021-01" db="EMBL/GenBank/DDBJ databases">
        <authorList>
            <person name="Corre E."/>
            <person name="Pelletier E."/>
            <person name="Niang G."/>
            <person name="Scheremetjew M."/>
            <person name="Finn R."/>
            <person name="Kale V."/>
            <person name="Holt S."/>
            <person name="Cochrane G."/>
            <person name="Meng A."/>
            <person name="Brown T."/>
            <person name="Cohen L."/>
        </authorList>
    </citation>
    <scope>NUCLEOTIDE SEQUENCE</scope>
    <source>
        <strain evidence="12">RCC3387</strain>
    </source>
</reference>
<evidence type="ECO:0000256" key="6">
    <source>
        <dbReference type="ARBA" id="ARBA00022824"/>
    </source>
</evidence>
<evidence type="ECO:0000313" key="12">
    <source>
        <dbReference type="EMBL" id="CAD9638422.1"/>
    </source>
</evidence>
<evidence type="ECO:0000256" key="11">
    <source>
        <dbReference type="RuleBase" id="RU367023"/>
    </source>
</evidence>
<keyword evidence="5 11" id="KW-0812">Transmembrane</keyword>
<dbReference type="PANTHER" id="PTHR12317">
    <property type="entry name" value="DIACYLGLYCEROL O-ACYLTRANSFERASE"/>
    <property type="match status" value="1"/>
</dbReference>
<dbReference type="PANTHER" id="PTHR12317:SF63">
    <property type="entry name" value="DIACYLGLYCEROL O-ACYLTRANSFERASE 2"/>
    <property type="match status" value="1"/>
</dbReference>
<sequence>MAGANREASRAAPGRGVGSANGARNLVAFELWRLPMNFFSLSSAEQWQAIARVTVAARPLSEPRQPCRLTWQEDLAAVTYFLVILGLPLLVPLLAGALAVLRSPYLKWWVATVAILALHPMPKYHVWYRRNRLGVLLAKYFTVTLLVDKGHPDCALAGTPAIDETPPPPPVVSLACPHGVLNFGAIVWVFFSRWICGLEQYTAGASVVDKVPGLRYLAATLWFVPVDRHSLKRALQEKPRIRDSNGRLLGTDKPRYGGMVGMVPDGIAGIFKSRSGEDTLFIGKKRGMMRICLEEGAMIMGGWFSGTAELFRIVVDPLGIMEWISRKTKVSIFLFFGRWWLPVPRRVAITMCPKLVRCAKNPAPSREDVEALHWEVYGGMTRDFEDLRHFAGYTDRRLIVR</sequence>
<accession>A0A7S2VLY1</accession>
<dbReference type="EC" id="2.3.1.-" evidence="11"/>
<evidence type="ECO:0000256" key="8">
    <source>
        <dbReference type="ARBA" id="ARBA00023098"/>
    </source>
</evidence>
<dbReference type="Pfam" id="PF03982">
    <property type="entry name" value="DAGAT"/>
    <property type="match status" value="1"/>
</dbReference>